<dbReference type="EMBL" id="JANAKD010001647">
    <property type="protein sequence ID" value="KAJ3477502.1"/>
    <property type="molecule type" value="Genomic_DNA"/>
</dbReference>
<evidence type="ECO:0000313" key="2">
    <source>
        <dbReference type="Proteomes" id="UP001148737"/>
    </source>
</evidence>
<proteinExistence type="predicted"/>
<keyword evidence="2" id="KW-1185">Reference proteome</keyword>
<dbReference type="Proteomes" id="UP001148737">
    <property type="component" value="Unassembled WGS sequence"/>
</dbReference>
<sequence length="232" mass="25677">METDRAQRLNERLRGAGRANVGSDDFDLNLDLDVNVEETGNRADRLNERLRGAGRANVGSAAFELDIDGIEAPFRPAGSSSPPARPDPGARYSPDIASEPEGPNQPIISPDPGRAALLSPQRPRVLDEEITESPIHAPGSGHRRRVPVQEAKNAANRISDLLGEDTHQHGEPEAQPTSRVTSPMMPRLTSRCHHRESLNQHRNRPQAELRFLNLHPPRMLKHEKFPTGKLRL</sequence>
<name>A0ACC1QKT5_9HYPO</name>
<accession>A0ACC1QKT5</accession>
<gene>
    <name evidence="1" type="ORF">NLG97_g8819</name>
</gene>
<protein>
    <submittedName>
        <fullName evidence="1">Uncharacterized protein</fullName>
    </submittedName>
</protein>
<comment type="caution">
    <text evidence="1">The sequence shown here is derived from an EMBL/GenBank/DDBJ whole genome shotgun (WGS) entry which is preliminary data.</text>
</comment>
<reference evidence="1" key="1">
    <citation type="submission" date="2022-07" db="EMBL/GenBank/DDBJ databases">
        <title>Genome Sequence of Lecanicillium saksenae.</title>
        <authorList>
            <person name="Buettner E."/>
        </authorList>
    </citation>
    <scope>NUCLEOTIDE SEQUENCE</scope>
    <source>
        <strain evidence="1">VT-O1</strain>
    </source>
</reference>
<evidence type="ECO:0000313" key="1">
    <source>
        <dbReference type="EMBL" id="KAJ3477502.1"/>
    </source>
</evidence>
<organism evidence="1 2">
    <name type="scientific">Lecanicillium saksenae</name>
    <dbReference type="NCBI Taxonomy" id="468837"/>
    <lineage>
        <taxon>Eukaryota</taxon>
        <taxon>Fungi</taxon>
        <taxon>Dikarya</taxon>
        <taxon>Ascomycota</taxon>
        <taxon>Pezizomycotina</taxon>
        <taxon>Sordariomycetes</taxon>
        <taxon>Hypocreomycetidae</taxon>
        <taxon>Hypocreales</taxon>
        <taxon>Cordycipitaceae</taxon>
        <taxon>Lecanicillium</taxon>
    </lineage>
</organism>